<name>A0A919AC02_9ACTN</name>
<accession>A0A919AC02</accession>
<reference evidence="2" key="1">
    <citation type="journal article" date="2014" name="Int. J. Syst. Evol. Microbiol.">
        <title>Complete genome sequence of Corynebacterium casei LMG S-19264T (=DSM 44701T), isolated from a smear-ripened cheese.</title>
        <authorList>
            <consortium name="US DOE Joint Genome Institute (JGI-PGF)"/>
            <person name="Walter F."/>
            <person name="Albersmeier A."/>
            <person name="Kalinowski J."/>
            <person name="Ruckert C."/>
        </authorList>
    </citation>
    <scope>NUCLEOTIDE SEQUENCE</scope>
    <source>
        <strain evidence="2">JCM 4784</strain>
    </source>
</reference>
<feature type="region of interest" description="Disordered" evidence="1">
    <location>
        <begin position="70"/>
        <end position="104"/>
    </location>
</feature>
<proteinExistence type="predicted"/>
<evidence type="ECO:0000313" key="2">
    <source>
        <dbReference type="EMBL" id="GHE97863.1"/>
    </source>
</evidence>
<sequence>MSGAVAYVAGNGAVAYVGGVSCAVAYLGGVSCAVAYVGGARPGAYAVVCAARAQARLRWARPRLAGRRGLRAGRVSGSSSRTHEGTPVRSRAGRPWAPGPVRAR</sequence>
<keyword evidence="3" id="KW-1185">Reference proteome</keyword>
<comment type="caution">
    <text evidence="2">The sequence shown here is derived from an EMBL/GenBank/DDBJ whole genome shotgun (WGS) entry which is preliminary data.</text>
</comment>
<dbReference type="EMBL" id="BNBT01000232">
    <property type="protein sequence ID" value="GHE97863.1"/>
    <property type="molecule type" value="Genomic_DNA"/>
</dbReference>
<reference evidence="2" key="2">
    <citation type="submission" date="2020-09" db="EMBL/GenBank/DDBJ databases">
        <authorList>
            <person name="Sun Q."/>
            <person name="Ohkuma M."/>
        </authorList>
    </citation>
    <scope>NUCLEOTIDE SEQUENCE</scope>
    <source>
        <strain evidence="2">JCM 4784</strain>
    </source>
</reference>
<evidence type="ECO:0000313" key="3">
    <source>
        <dbReference type="Proteomes" id="UP000608024"/>
    </source>
</evidence>
<gene>
    <name evidence="2" type="ORF">GCM10018785_72800</name>
</gene>
<organism evidence="2 3">
    <name type="scientific">Streptomyces longispororuber</name>
    <dbReference type="NCBI Taxonomy" id="68230"/>
    <lineage>
        <taxon>Bacteria</taxon>
        <taxon>Bacillati</taxon>
        <taxon>Actinomycetota</taxon>
        <taxon>Actinomycetes</taxon>
        <taxon>Kitasatosporales</taxon>
        <taxon>Streptomycetaceae</taxon>
        <taxon>Streptomyces</taxon>
    </lineage>
</organism>
<protein>
    <submittedName>
        <fullName evidence="2">Uncharacterized protein</fullName>
    </submittedName>
</protein>
<dbReference type="Proteomes" id="UP000608024">
    <property type="component" value="Unassembled WGS sequence"/>
</dbReference>
<dbReference type="AlphaFoldDB" id="A0A919AC02"/>
<evidence type="ECO:0000256" key="1">
    <source>
        <dbReference type="SAM" id="MobiDB-lite"/>
    </source>
</evidence>